<evidence type="ECO:0000313" key="2">
    <source>
        <dbReference type="Proteomes" id="UP000736787"/>
    </source>
</evidence>
<dbReference type="VEuPathDB" id="FungiDB:PC110_g4479"/>
<dbReference type="Proteomes" id="UP000736787">
    <property type="component" value="Unassembled WGS sequence"/>
</dbReference>
<reference evidence="1" key="1">
    <citation type="submission" date="2018-10" db="EMBL/GenBank/DDBJ databases">
        <title>Effector identification in a new, highly contiguous assembly of the strawberry crown rot pathogen Phytophthora cactorum.</title>
        <authorList>
            <person name="Armitage A.D."/>
            <person name="Nellist C.F."/>
            <person name="Bates H."/>
            <person name="Vickerstaff R.J."/>
            <person name="Harrison R.J."/>
        </authorList>
    </citation>
    <scope>NUCLEOTIDE SEQUENCE</scope>
    <source>
        <strain evidence="1">4040</strain>
    </source>
</reference>
<accession>A0A8T1BQB8</accession>
<evidence type="ECO:0000313" key="1">
    <source>
        <dbReference type="EMBL" id="KAG2906560.1"/>
    </source>
</evidence>
<dbReference type="AlphaFoldDB" id="A0A8T1BQB8"/>
<proteinExistence type="predicted"/>
<name>A0A8T1BQB8_9STRA</name>
<dbReference type="EMBL" id="RCMK01000954">
    <property type="protein sequence ID" value="KAG2906560.1"/>
    <property type="molecule type" value="Genomic_DNA"/>
</dbReference>
<sequence>MLSAPRPAAPATFTNSQVVNFYFRPCRDHYDEVILEYYRCRCGTVWKRVAGTGFTSLMEHIRREHPAFAEEMLAATPGQTGSVVHYVSQTAQNTFRWLELLIKCNLPLSFCESKLARRCAHASFLNF</sequence>
<protein>
    <submittedName>
        <fullName evidence="1">Uncharacterized protein</fullName>
    </submittedName>
</protein>
<organism evidence="1 2">
    <name type="scientific">Phytophthora cactorum</name>
    <dbReference type="NCBI Taxonomy" id="29920"/>
    <lineage>
        <taxon>Eukaryota</taxon>
        <taxon>Sar</taxon>
        <taxon>Stramenopiles</taxon>
        <taxon>Oomycota</taxon>
        <taxon>Peronosporomycetes</taxon>
        <taxon>Peronosporales</taxon>
        <taxon>Peronosporaceae</taxon>
        <taxon>Phytophthora</taxon>
    </lineage>
</organism>
<comment type="caution">
    <text evidence="1">The sequence shown here is derived from an EMBL/GenBank/DDBJ whole genome shotgun (WGS) entry which is preliminary data.</text>
</comment>
<gene>
    <name evidence="1" type="ORF">PC117_g20470</name>
</gene>